<evidence type="ECO:0000256" key="7">
    <source>
        <dbReference type="ARBA" id="ARBA00023098"/>
    </source>
</evidence>
<accession>A0A9N8Q9M5</accession>
<dbReference type="Proteomes" id="UP000836404">
    <property type="component" value="Unassembled WGS sequence"/>
</dbReference>
<organism evidence="8 9">
    <name type="scientific">Tilletia laevis</name>
    <dbReference type="NCBI Taxonomy" id="157183"/>
    <lineage>
        <taxon>Eukaryota</taxon>
        <taxon>Fungi</taxon>
        <taxon>Dikarya</taxon>
        <taxon>Basidiomycota</taxon>
        <taxon>Ustilaginomycotina</taxon>
        <taxon>Exobasidiomycetes</taxon>
        <taxon>Tilletiales</taxon>
        <taxon>Tilletiaceae</taxon>
        <taxon>Tilletia</taxon>
    </lineage>
</organism>
<dbReference type="Pfam" id="PF03583">
    <property type="entry name" value="LIP"/>
    <property type="match status" value="1"/>
</dbReference>
<keyword evidence="4" id="KW-0964">Secreted</keyword>
<keyword evidence="5" id="KW-0378">Hydrolase</keyword>
<evidence type="ECO:0000256" key="3">
    <source>
        <dbReference type="ARBA" id="ARBA00013279"/>
    </source>
</evidence>
<reference evidence="8 9" key="1">
    <citation type="submission" date="2020-10" db="EMBL/GenBank/DDBJ databases">
        <authorList>
            <person name="Sedaghatjoo S."/>
        </authorList>
    </citation>
    <scope>NUCLEOTIDE SEQUENCE [LARGE SCALE GENOMIC DNA]</scope>
    <source>
        <strain evidence="8 9">LLFL</strain>
    </source>
</reference>
<dbReference type="InterPro" id="IPR005152">
    <property type="entry name" value="Lipase_secreted"/>
</dbReference>
<evidence type="ECO:0000313" key="8">
    <source>
        <dbReference type="EMBL" id="CAD6913834.1"/>
    </source>
</evidence>
<proteinExistence type="predicted"/>
<evidence type="ECO:0000256" key="6">
    <source>
        <dbReference type="ARBA" id="ARBA00022963"/>
    </source>
</evidence>
<dbReference type="GO" id="GO:0005576">
    <property type="term" value="C:extracellular region"/>
    <property type="evidence" value="ECO:0007669"/>
    <property type="project" value="UniProtKB-SubCell"/>
</dbReference>
<keyword evidence="9" id="KW-1185">Reference proteome</keyword>
<dbReference type="PANTHER" id="PTHR34853:SF1">
    <property type="entry name" value="LIPASE 5"/>
    <property type="match status" value="1"/>
</dbReference>
<comment type="caution">
    <text evidence="8">The sequence shown here is derived from an EMBL/GenBank/DDBJ whole genome shotgun (WGS) entry which is preliminary data.</text>
</comment>
<evidence type="ECO:0000256" key="5">
    <source>
        <dbReference type="ARBA" id="ARBA00022801"/>
    </source>
</evidence>
<dbReference type="GO" id="GO:0016042">
    <property type="term" value="P:lipid catabolic process"/>
    <property type="evidence" value="ECO:0007669"/>
    <property type="project" value="UniProtKB-KW"/>
</dbReference>
<evidence type="ECO:0000313" key="9">
    <source>
        <dbReference type="Proteomes" id="UP000836404"/>
    </source>
</evidence>
<gene>
    <name evidence="8" type="ORF">JKILLFL_G6034</name>
</gene>
<sequence>SYQIRKGSGSGTGLEAYLAKGYWGVVPDHEGSKSATFVGPTEGPATLDAVRAAITFQKLDVKTTQIGLTGYSGGAHAAAWGAQLSKTHAPELNIVAAAVGGVPVHPRNLLLNLTKTFFAGLSLAGVVGQYNAYSDMRAYFDKHLTPKGREMFDQVRTTICFEKNIPALLPFAYLDIESLVDQKDPLDEPIISSRLAQNFLGGDGSISEVPTYIYHGRDDAIVSRPDVDAYVKQQCAGGARFKYVVDAGEGHITEGPKRASDAENWIIGRLNGSIPVPTAC</sequence>
<comment type="subcellular location">
    <subcellularLocation>
        <location evidence="2">Secreted</location>
    </subcellularLocation>
</comment>
<dbReference type="EC" id="3.1.1.3" evidence="3"/>
<protein>
    <recommendedName>
        <fullName evidence="3">triacylglycerol lipase</fullName>
        <ecNumber evidence="3">3.1.1.3</ecNumber>
    </recommendedName>
</protein>
<dbReference type="GO" id="GO:0004806">
    <property type="term" value="F:triacylglycerol lipase activity"/>
    <property type="evidence" value="ECO:0007669"/>
    <property type="project" value="UniProtKB-EC"/>
</dbReference>
<keyword evidence="6" id="KW-0442">Lipid degradation</keyword>
<keyword evidence="7" id="KW-0443">Lipid metabolism</keyword>
<evidence type="ECO:0000256" key="4">
    <source>
        <dbReference type="ARBA" id="ARBA00022525"/>
    </source>
</evidence>
<dbReference type="Gene3D" id="3.40.50.1820">
    <property type="entry name" value="alpha/beta hydrolase"/>
    <property type="match status" value="2"/>
</dbReference>
<comment type="catalytic activity">
    <reaction evidence="1">
        <text>a triacylglycerol + H2O = a diacylglycerol + a fatty acid + H(+)</text>
        <dbReference type="Rhea" id="RHEA:12044"/>
        <dbReference type="ChEBI" id="CHEBI:15377"/>
        <dbReference type="ChEBI" id="CHEBI:15378"/>
        <dbReference type="ChEBI" id="CHEBI:17855"/>
        <dbReference type="ChEBI" id="CHEBI:18035"/>
        <dbReference type="ChEBI" id="CHEBI:28868"/>
        <dbReference type="EC" id="3.1.1.3"/>
    </reaction>
</comment>
<dbReference type="PANTHER" id="PTHR34853">
    <property type="match status" value="1"/>
</dbReference>
<dbReference type="InterPro" id="IPR029058">
    <property type="entry name" value="AB_hydrolase_fold"/>
</dbReference>
<name>A0A9N8Q9M5_9BASI</name>
<evidence type="ECO:0000256" key="1">
    <source>
        <dbReference type="ARBA" id="ARBA00001024"/>
    </source>
</evidence>
<evidence type="ECO:0000256" key="2">
    <source>
        <dbReference type="ARBA" id="ARBA00004613"/>
    </source>
</evidence>
<dbReference type="EMBL" id="CAJHJF010001242">
    <property type="protein sequence ID" value="CAD6913834.1"/>
    <property type="molecule type" value="Genomic_DNA"/>
</dbReference>
<feature type="non-terminal residue" evidence="8">
    <location>
        <position position="280"/>
    </location>
</feature>
<dbReference type="SUPFAM" id="SSF53474">
    <property type="entry name" value="alpha/beta-Hydrolases"/>
    <property type="match status" value="1"/>
</dbReference>
<dbReference type="AlphaFoldDB" id="A0A9N8Q9M5"/>